<reference evidence="3" key="2">
    <citation type="submission" date="2009-11" db="EMBL/GenBank/DDBJ databases">
        <title>The Genome Sequence of Allomyces macrogynus strain ATCC 38327.</title>
        <authorList>
            <consortium name="The Broad Institute Genome Sequencing Platform"/>
            <person name="Russ C."/>
            <person name="Cuomo C."/>
            <person name="Shea T."/>
            <person name="Young S.K."/>
            <person name="Zeng Q."/>
            <person name="Koehrsen M."/>
            <person name="Haas B."/>
            <person name="Borodovsky M."/>
            <person name="Guigo R."/>
            <person name="Alvarado L."/>
            <person name="Berlin A."/>
            <person name="Borenstein D."/>
            <person name="Chen Z."/>
            <person name="Engels R."/>
            <person name="Freedman E."/>
            <person name="Gellesch M."/>
            <person name="Goldberg J."/>
            <person name="Griggs A."/>
            <person name="Gujja S."/>
            <person name="Heiman D."/>
            <person name="Hepburn T."/>
            <person name="Howarth C."/>
            <person name="Jen D."/>
            <person name="Larson L."/>
            <person name="Lewis B."/>
            <person name="Mehta T."/>
            <person name="Park D."/>
            <person name="Pearson M."/>
            <person name="Roberts A."/>
            <person name="Saif S."/>
            <person name="Shenoy N."/>
            <person name="Sisk P."/>
            <person name="Stolte C."/>
            <person name="Sykes S."/>
            <person name="Walk T."/>
            <person name="White J."/>
            <person name="Yandava C."/>
            <person name="Burger G."/>
            <person name="Gray M.W."/>
            <person name="Holland P.W.H."/>
            <person name="King N."/>
            <person name="Lang F.B.F."/>
            <person name="Roger A.J."/>
            <person name="Ruiz-Trillo I."/>
            <person name="Lander E."/>
            <person name="Nusbaum C."/>
        </authorList>
    </citation>
    <scope>NUCLEOTIDE SEQUENCE [LARGE SCALE GENOMIC DNA]</scope>
    <source>
        <strain evidence="3">ATCC 38327</strain>
    </source>
</reference>
<feature type="compositionally biased region" description="Low complexity" evidence="1">
    <location>
        <begin position="283"/>
        <end position="298"/>
    </location>
</feature>
<name>A0A0L0TCH8_ALLM3</name>
<evidence type="ECO:0000313" key="3">
    <source>
        <dbReference type="Proteomes" id="UP000054350"/>
    </source>
</evidence>
<feature type="region of interest" description="Disordered" evidence="1">
    <location>
        <begin position="216"/>
        <end position="235"/>
    </location>
</feature>
<proteinExistence type="predicted"/>
<dbReference type="VEuPathDB" id="FungiDB:AMAG_16577"/>
<feature type="compositionally biased region" description="Polar residues" evidence="1">
    <location>
        <begin position="168"/>
        <end position="181"/>
    </location>
</feature>
<dbReference type="Proteomes" id="UP000054350">
    <property type="component" value="Unassembled WGS sequence"/>
</dbReference>
<feature type="compositionally biased region" description="Acidic residues" evidence="1">
    <location>
        <begin position="223"/>
        <end position="235"/>
    </location>
</feature>
<sequence>MASVIASTSSTAAAYGDSKSTVLAHPLQPATAAAHPLSRRAALTNEAALDSFSSATTTSLPPMVAGQCPTACRRACPNSTPARRSTPDYTPYTLTEEDIHLGLSHSFGTVKPFVCQGCSRRWKARSGFLSHLDAGCPRPYAAKVARGFVHPALAGGTRTPKRPRRTPSVQETVVSEPDNNLPTTTPPPVDAAVAAQTPLAVDDAVKLEPLSSVTEQMSMDQDHADDNDDGVESDGEATELELVGRHLVPLSPSFTLSPPPTSPHLLPATWDHTTVDAAPARTSSWSSEPAESCPSSASPTPPSSPARASALPFICVATISPPGSPLSVFLDDKENIPPVPWTAPAPLPALLLPSARMTVIDQLGLPSPQSEEPLEALCDAALVVPIERDEQDEDVEDHALVGQLFSGVGAFGFGDPLGSPPVAMLRRAAKRARTQQATPFNEPKRMRHHVPTLPIPPRATTAVASPVWTPLPQTTSFTAAAQLASPASSTPDLVDFDTLSSSSWNDDTSGTATPTATSYSGTPVVGYLMSPAPTPTYPSPFLQAMARLSSGSPPVDPRFVATRAGATPVEKVLSGFPVPTWTHAARFGPVASVGGGYAGVAMALGPPCSQDASASWDETFDGLVSFE</sequence>
<dbReference type="OrthoDB" id="5591310at2759"/>
<gene>
    <name evidence="2" type="ORF">AMAG_16577</name>
</gene>
<reference evidence="2 3" key="1">
    <citation type="submission" date="2009-11" db="EMBL/GenBank/DDBJ databases">
        <title>Annotation of Allomyces macrogynus ATCC 38327.</title>
        <authorList>
            <consortium name="The Broad Institute Genome Sequencing Platform"/>
            <person name="Russ C."/>
            <person name="Cuomo C."/>
            <person name="Burger G."/>
            <person name="Gray M.W."/>
            <person name="Holland P.W.H."/>
            <person name="King N."/>
            <person name="Lang F.B.F."/>
            <person name="Roger A.J."/>
            <person name="Ruiz-Trillo I."/>
            <person name="Young S.K."/>
            <person name="Zeng Q."/>
            <person name="Gargeya S."/>
            <person name="Fitzgerald M."/>
            <person name="Haas B."/>
            <person name="Abouelleil A."/>
            <person name="Alvarado L."/>
            <person name="Arachchi H.M."/>
            <person name="Berlin A."/>
            <person name="Chapman S.B."/>
            <person name="Gearin G."/>
            <person name="Goldberg J."/>
            <person name="Griggs A."/>
            <person name="Gujja S."/>
            <person name="Hansen M."/>
            <person name="Heiman D."/>
            <person name="Howarth C."/>
            <person name="Larimer J."/>
            <person name="Lui A."/>
            <person name="MacDonald P.J.P."/>
            <person name="McCowen C."/>
            <person name="Montmayeur A."/>
            <person name="Murphy C."/>
            <person name="Neiman D."/>
            <person name="Pearson M."/>
            <person name="Priest M."/>
            <person name="Roberts A."/>
            <person name="Saif S."/>
            <person name="Shea T."/>
            <person name="Sisk P."/>
            <person name="Stolte C."/>
            <person name="Sykes S."/>
            <person name="Wortman J."/>
            <person name="Nusbaum C."/>
            <person name="Birren B."/>
        </authorList>
    </citation>
    <scope>NUCLEOTIDE SEQUENCE [LARGE SCALE GENOMIC DNA]</scope>
    <source>
        <strain evidence="2 3">ATCC 38327</strain>
    </source>
</reference>
<dbReference type="AlphaFoldDB" id="A0A0L0TCH8"/>
<feature type="region of interest" description="Disordered" evidence="1">
    <location>
        <begin position="152"/>
        <end position="186"/>
    </location>
</feature>
<feature type="region of interest" description="Disordered" evidence="1">
    <location>
        <begin position="278"/>
        <end position="307"/>
    </location>
</feature>
<accession>A0A0L0TCH8</accession>
<evidence type="ECO:0000313" key="2">
    <source>
        <dbReference type="EMBL" id="KNE72533.1"/>
    </source>
</evidence>
<keyword evidence="3" id="KW-1185">Reference proteome</keyword>
<evidence type="ECO:0000256" key="1">
    <source>
        <dbReference type="SAM" id="MobiDB-lite"/>
    </source>
</evidence>
<organism evidence="2 3">
    <name type="scientific">Allomyces macrogynus (strain ATCC 38327)</name>
    <name type="common">Allomyces javanicus var. macrogynus</name>
    <dbReference type="NCBI Taxonomy" id="578462"/>
    <lineage>
        <taxon>Eukaryota</taxon>
        <taxon>Fungi</taxon>
        <taxon>Fungi incertae sedis</taxon>
        <taxon>Blastocladiomycota</taxon>
        <taxon>Blastocladiomycetes</taxon>
        <taxon>Blastocladiales</taxon>
        <taxon>Blastocladiaceae</taxon>
        <taxon>Allomyces</taxon>
    </lineage>
</organism>
<protein>
    <submittedName>
        <fullName evidence="2">Uncharacterized protein</fullName>
    </submittedName>
</protein>
<dbReference type="EMBL" id="GG745380">
    <property type="protein sequence ID" value="KNE72533.1"/>
    <property type="molecule type" value="Genomic_DNA"/>
</dbReference>